<evidence type="ECO:0000313" key="3">
    <source>
        <dbReference type="Proteomes" id="UP000060787"/>
    </source>
</evidence>
<dbReference type="STRING" id="84531.LA76x_0101"/>
<evidence type="ECO:0000256" key="1">
    <source>
        <dbReference type="SAM" id="SignalP"/>
    </source>
</evidence>
<protein>
    <submittedName>
        <fullName evidence="2">Peptidase inhibitor I78 family protein</fullName>
    </submittedName>
</protein>
<dbReference type="PANTHER" id="PTHR39600">
    <property type="entry name" value="PEPTIDASE INHIBITOR I78 FAMILY PROTEIN"/>
    <property type="match status" value="1"/>
</dbReference>
<dbReference type="RefSeq" id="WP_057916113.1">
    <property type="nucleotide sequence ID" value="NZ_CP011129.1"/>
</dbReference>
<evidence type="ECO:0000313" key="2">
    <source>
        <dbReference type="EMBL" id="ALN78263.1"/>
    </source>
</evidence>
<dbReference type="KEGG" id="lab:LA76x_0101"/>
<proteinExistence type="predicted"/>
<dbReference type="Gene3D" id="3.30.10.10">
    <property type="entry name" value="Trypsin Inhibitor V, subunit A"/>
    <property type="match status" value="1"/>
</dbReference>
<gene>
    <name evidence="2" type="ORF">LA76x_0101</name>
</gene>
<feature type="chain" id="PRO_5006596797" evidence="1">
    <location>
        <begin position="30"/>
        <end position="106"/>
    </location>
</feature>
<dbReference type="AlphaFoldDB" id="A0A0S2F407"/>
<dbReference type="PATRIC" id="fig|84531.8.peg.103"/>
<reference evidence="2 3" key="1">
    <citation type="journal article" date="2015" name="BMC Genomics">
        <title>Comparative genomics and metabolic profiling of the genus Lysobacter.</title>
        <authorList>
            <person name="de Bruijn I."/>
            <person name="Cheng X."/>
            <person name="de Jager V."/>
            <person name="Exposito R.G."/>
            <person name="Watrous J."/>
            <person name="Patel N."/>
            <person name="Postma J."/>
            <person name="Dorrestein P.C."/>
            <person name="Kobayashi D."/>
            <person name="Raaijmakers J.M."/>
        </authorList>
    </citation>
    <scope>NUCLEOTIDE SEQUENCE [LARGE SCALE GENOMIC DNA]</scope>
    <source>
        <strain evidence="2 3">76</strain>
    </source>
</reference>
<keyword evidence="3" id="KW-1185">Reference proteome</keyword>
<keyword evidence="1" id="KW-0732">Signal</keyword>
<organism evidence="2 3">
    <name type="scientific">Lysobacter antibioticus</name>
    <dbReference type="NCBI Taxonomy" id="84531"/>
    <lineage>
        <taxon>Bacteria</taxon>
        <taxon>Pseudomonadati</taxon>
        <taxon>Pseudomonadota</taxon>
        <taxon>Gammaproteobacteria</taxon>
        <taxon>Lysobacterales</taxon>
        <taxon>Lysobacteraceae</taxon>
        <taxon>Lysobacter</taxon>
    </lineage>
</organism>
<dbReference type="PANTHER" id="PTHR39600:SF1">
    <property type="entry name" value="PEPTIDASE INHIBITOR I78 FAMILY PROTEIN"/>
    <property type="match status" value="1"/>
</dbReference>
<feature type="signal peptide" evidence="1">
    <location>
        <begin position="1"/>
        <end position="29"/>
    </location>
</feature>
<name>A0A0S2F407_LYSAN</name>
<dbReference type="Pfam" id="PF11720">
    <property type="entry name" value="Inhibitor_I78"/>
    <property type="match status" value="1"/>
</dbReference>
<sequence length="106" mass="11207">MSLFATDRLIGLRPLVCGTVLTLALAACATPIPPTNVSPSTCNAEAARWAIGRAPNADVVERARVETGSRNVRVLTPGMAATMDFQQDRLNIDVNERGAITGLRCG</sequence>
<dbReference type="EMBL" id="CP011129">
    <property type="protein sequence ID" value="ALN78263.1"/>
    <property type="molecule type" value="Genomic_DNA"/>
</dbReference>
<dbReference type="Proteomes" id="UP000060787">
    <property type="component" value="Chromosome"/>
</dbReference>
<dbReference type="InterPro" id="IPR021719">
    <property type="entry name" value="Prot_inh_I78"/>
</dbReference>
<accession>A0A0S2F407</accession>